<feature type="compositionally biased region" description="Basic and acidic residues" evidence="5">
    <location>
        <begin position="1"/>
        <end position="13"/>
    </location>
</feature>
<feature type="domain" description="Plastocyanin-like" evidence="9">
    <location>
        <begin position="126"/>
        <end position="242"/>
    </location>
</feature>
<comment type="similarity">
    <text evidence="1">Belongs to the multicopper oxidase family.</text>
</comment>
<dbReference type="AlphaFoldDB" id="A0AAV9UNI3"/>
<feature type="domain" description="Plastocyanin-like" evidence="8">
    <location>
        <begin position="544"/>
        <end position="653"/>
    </location>
</feature>
<keyword evidence="4" id="KW-0186">Copper</keyword>
<dbReference type="InterPro" id="IPR033138">
    <property type="entry name" value="Cu_oxidase_CS"/>
</dbReference>
<evidence type="ECO:0000256" key="6">
    <source>
        <dbReference type="SAM" id="Phobius"/>
    </source>
</evidence>
<feature type="region of interest" description="Disordered" evidence="5">
    <location>
        <begin position="1"/>
        <end position="27"/>
    </location>
</feature>
<evidence type="ECO:0000256" key="5">
    <source>
        <dbReference type="SAM" id="MobiDB-lite"/>
    </source>
</evidence>
<protein>
    <recommendedName>
        <fullName evidence="12">Laccase</fullName>
    </recommendedName>
</protein>
<dbReference type="Pfam" id="PF07731">
    <property type="entry name" value="Cu-oxidase_2"/>
    <property type="match status" value="1"/>
</dbReference>
<dbReference type="Pfam" id="PF07732">
    <property type="entry name" value="Cu-oxidase_3"/>
    <property type="match status" value="1"/>
</dbReference>
<dbReference type="Proteomes" id="UP001373714">
    <property type="component" value="Unassembled WGS sequence"/>
</dbReference>
<evidence type="ECO:0000256" key="4">
    <source>
        <dbReference type="ARBA" id="ARBA00023008"/>
    </source>
</evidence>
<dbReference type="PROSITE" id="PS00080">
    <property type="entry name" value="MULTICOPPER_OXIDASE2"/>
    <property type="match status" value="1"/>
</dbReference>
<gene>
    <name evidence="10" type="ORF">TWF730_011268</name>
</gene>
<dbReference type="PROSITE" id="PS00079">
    <property type="entry name" value="MULTICOPPER_OXIDASE1"/>
    <property type="match status" value="2"/>
</dbReference>
<keyword evidence="2" id="KW-0479">Metal-binding</keyword>
<evidence type="ECO:0000259" key="7">
    <source>
        <dbReference type="Pfam" id="PF00394"/>
    </source>
</evidence>
<dbReference type="Pfam" id="PF00394">
    <property type="entry name" value="Cu-oxidase"/>
    <property type="match status" value="1"/>
</dbReference>
<feature type="transmembrane region" description="Helical" evidence="6">
    <location>
        <begin position="45"/>
        <end position="67"/>
    </location>
</feature>
<dbReference type="InterPro" id="IPR001117">
    <property type="entry name" value="Cu-oxidase_2nd"/>
</dbReference>
<dbReference type="EMBL" id="JAVHNS010000009">
    <property type="protein sequence ID" value="KAK6343679.1"/>
    <property type="molecule type" value="Genomic_DNA"/>
</dbReference>
<reference evidence="10 11" key="1">
    <citation type="submission" date="2019-10" db="EMBL/GenBank/DDBJ databases">
        <authorList>
            <person name="Palmer J.M."/>
        </authorList>
    </citation>
    <scope>NUCLEOTIDE SEQUENCE [LARGE SCALE GENOMIC DNA]</scope>
    <source>
        <strain evidence="10 11">TWF730</strain>
    </source>
</reference>
<keyword evidence="6" id="KW-0472">Membrane</keyword>
<dbReference type="PANTHER" id="PTHR11709">
    <property type="entry name" value="MULTI-COPPER OXIDASE"/>
    <property type="match status" value="1"/>
</dbReference>
<dbReference type="InterPro" id="IPR011706">
    <property type="entry name" value="Cu-oxidase_C"/>
</dbReference>
<dbReference type="GO" id="GO:0016491">
    <property type="term" value="F:oxidoreductase activity"/>
    <property type="evidence" value="ECO:0007669"/>
    <property type="project" value="UniProtKB-KW"/>
</dbReference>
<evidence type="ECO:0000256" key="1">
    <source>
        <dbReference type="ARBA" id="ARBA00010609"/>
    </source>
</evidence>
<comment type="caution">
    <text evidence="10">The sequence shown here is derived from an EMBL/GenBank/DDBJ whole genome shotgun (WGS) entry which is preliminary data.</text>
</comment>
<dbReference type="GO" id="GO:0005507">
    <property type="term" value="F:copper ion binding"/>
    <property type="evidence" value="ECO:0007669"/>
    <property type="project" value="InterPro"/>
</dbReference>
<dbReference type="FunFam" id="2.60.40.420:FF:000045">
    <property type="entry name" value="Laccase 2"/>
    <property type="match status" value="1"/>
</dbReference>
<evidence type="ECO:0000313" key="10">
    <source>
        <dbReference type="EMBL" id="KAK6343679.1"/>
    </source>
</evidence>
<dbReference type="CDD" id="cd13910">
    <property type="entry name" value="CuRO_3_MCO_like_4"/>
    <property type="match status" value="1"/>
</dbReference>
<sequence length="724" mass="81754">MSDIKAEQSERLLEQTPSNSDDQDAPARRPFCIPNLSEVRPRRRLFNACAISLILLFLGFGFCRYILPKQSICTDCPKFDFSAFYGIPMNLPVIDSAAIINKTELDMKTGFVVSSTPQVREYTLNVTQALTSPDGYQKPMILLNGQMPGPLIEANSGDILRIHVNNLMSNWSTSVHWHGMDQKNTTWMDGVAAVSQCGIPPGQNFTYEFSTKGQRGTFWYHSHLSVQYTDGMFGPLIIHDPTEMVPKVDEEKLVFMSDWYHTYGSVVVASYLNPTSRWVQGESGVEPLADNLLMNGRNVYNCSVVSSTFPPGFDGQPIYPCTGGELYSTKVNSGKKYRLRLINHSSFFSFWFSVDNHTLEIVEIDGVEIQPIEFRGVNVNIGQRYSVILHANQTVGNYYMRASFPTSCFLPFVPYNSSGLESTGYQVRAILSYDDTPVTDAPIGVAGNTTNPYHVENNPFNNLVWEGCEDMPFDMPKPMRAKKAFDVSPNNYQYIEYAFRQSQNENRIFVNKTSWAPLENNATIWKTVGQNFSKGNNGYSSWAYNLDQEVLLIPDAGKGAQLVINSMDAMEHPWHMHGHEVQIVGWGSGKYGVPGATVWNLENPMRRDTISIPAGGHVVVRWEADNPGLWVLHCHVAWHMEGGMLIQFLERPSDLDNLISEMDYQTRLHTLSFCGVYDDQAFGTEVHYYPEDMAPISFGAPLSEHQKIEKLKKYYRDREMLGVN</sequence>
<feature type="domain" description="Plastocyanin-like" evidence="7">
    <location>
        <begin position="251"/>
        <end position="406"/>
    </location>
</feature>
<dbReference type="InterPro" id="IPR045087">
    <property type="entry name" value="Cu-oxidase_fam"/>
</dbReference>
<dbReference type="InterPro" id="IPR008972">
    <property type="entry name" value="Cupredoxin"/>
</dbReference>
<keyword evidence="6" id="KW-1133">Transmembrane helix</keyword>
<evidence type="ECO:0000256" key="2">
    <source>
        <dbReference type="ARBA" id="ARBA00022723"/>
    </source>
</evidence>
<dbReference type="InterPro" id="IPR011707">
    <property type="entry name" value="Cu-oxidase-like_N"/>
</dbReference>
<dbReference type="PANTHER" id="PTHR11709:SF414">
    <property type="entry name" value="ADR239WP"/>
    <property type="match status" value="1"/>
</dbReference>
<keyword evidence="3" id="KW-0560">Oxidoreductase</keyword>
<keyword evidence="11" id="KW-1185">Reference proteome</keyword>
<dbReference type="InterPro" id="IPR002355">
    <property type="entry name" value="Cu_oxidase_Cu_BS"/>
</dbReference>
<dbReference type="Gene3D" id="2.60.40.420">
    <property type="entry name" value="Cupredoxins - blue copper proteins"/>
    <property type="match status" value="3"/>
</dbReference>
<evidence type="ECO:0008006" key="12">
    <source>
        <dbReference type="Google" id="ProtNLM"/>
    </source>
</evidence>
<organism evidence="10 11">
    <name type="scientific">Orbilia blumenaviensis</name>
    <dbReference type="NCBI Taxonomy" id="1796055"/>
    <lineage>
        <taxon>Eukaryota</taxon>
        <taxon>Fungi</taxon>
        <taxon>Dikarya</taxon>
        <taxon>Ascomycota</taxon>
        <taxon>Pezizomycotina</taxon>
        <taxon>Orbiliomycetes</taxon>
        <taxon>Orbiliales</taxon>
        <taxon>Orbiliaceae</taxon>
        <taxon>Orbilia</taxon>
    </lineage>
</organism>
<evidence type="ECO:0000259" key="9">
    <source>
        <dbReference type="Pfam" id="PF07732"/>
    </source>
</evidence>
<dbReference type="CDD" id="cd13857">
    <property type="entry name" value="CuRO_1_Diphenol_Ox"/>
    <property type="match status" value="1"/>
</dbReference>
<evidence type="ECO:0000259" key="8">
    <source>
        <dbReference type="Pfam" id="PF07731"/>
    </source>
</evidence>
<proteinExistence type="inferred from homology"/>
<accession>A0AAV9UNI3</accession>
<dbReference type="SUPFAM" id="SSF49503">
    <property type="entry name" value="Cupredoxins"/>
    <property type="match status" value="3"/>
</dbReference>
<name>A0AAV9UNI3_9PEZI</name>
<evidence type="ECO:0000313" key="11">
    <source>
        <dbReference type="Proteomes" id="UP001373714"/>
    </source>
</evidence>
<evidence type="ECO:0000256" key="3">
    <source>
        <dbReference type="ARBA" id="ARBA00023002"/>
    </source>
</evidence>
<keyword evidence="6" id="KW-0812">Transmembrane</keyword>